<keyword evidence="1" id="KW-0812">Transmembrane</keyword>
<dbReference type="Proteomes" id="UP000032304">
    <property type="component" value="Chromosome 12"/>
</dbReference>
<proteinExistence type="predicted"/>
<keyword evidence="3" id="KW-1185">Reference proteome</keyword>
<feature type="transmembrane region" description="Helical" evidence="1">
    <location>
        <begin position="63"/>
        <end position="81"/>
    </location>
</feature>
<evidence type="ECO:0000313" key="2">
    <source>
        <dbReference type="EMBL" id="KJB74804.1"/>
    </source>
</evidence>
<reference evidence="2 3" key="1">
    <citation type="journal article" date="2012" name="Nature">
        <title>Repeated polyploidization of Gossypium genomes and the evolution of spinnable cotton fibres.</title>
        <authorList>
            <person name="Paterson A.H."/>
            <person name="Wendel J.F."/>
            <person name="Gundlach H."/>
            <person name="Guo H."/>
            <person name="Jenkins J."/>
            <person name="Jin D."/>
            <person name="Llewellyn D."/>
            <person name="Showmaker K.C."/>
            <person name="Shu S."/>
            <person name="Udall J."/>
            <person name="Yoo M.J."/>
            <person name="Byers R."/>
            <person name="Chen W."/>
            <person name="Doron-Faigenboim A."/>
            <person name="Duke M.V."/>
            <person name="Gong L."/>
            <person name="Grimwood J."/>
            <person name="Grover C."/>
            <person name="Grupp K."/>
            <person name="Hu G."/>
            <person name="Lee T.H."/>
            <person name="Li J."/>
            <person name="Lin L."/>
            <person name="Liu T."/>
            <person name="Marler B.S."/>
            <person name="Page J.T."/>
            <person name="Roberts A.W."/>
            <person name="Romanel E."/>
            <person name="Sanders W.S."/>
            <person name="Szadkowski E."/>
            <person name="Tan X."/>
            <person name="Tang H."/>
            <person name="Xu C."/>
            <person name="Wang J."/>
            <person name="Wang Z."/>
            <person name="Zhang D."/>
            <person name="Zhang L."/>
            <person name="Ashrafi H."/>
            <person name="Bedon F."/>
            <person name="Bowers J.E."/>
            <person name="Brubaker C.L."/>
            <person name="Chee P.W."/>
            <person name="Das S."/>
            <person name="Gingle A.R."/>
            <person name="Haigler C.H."/>
            <person name="Harker D."/>
            <person name="Hoffmann L.V."/>
            <person name="Hovav R."/>
            <person name="Jones D.C."/>
            <person name="Lemke C."/>
            <person name="Mansoor S."/>
            <person name="ur Rahman M."/>
            <person name="Rainville L.N."/>
            <person name="Rambani A."/>
            <person name="Reddy U.K."/>
            <person name="Rong J.K."/>
            <person name="Saranga Y."/>
            <person name="Scheffler B.E."/>
            <person name="Scheffler J.A."/>
            <person name="Stelly D.M."/>
            <person name="Triplett B.A."/>
            <person name="Van Deynze A."/>
            <person name="Vaslin M.F."/>
            <person name="Waghmare V.N."/>
            <person name="Walford S.A."/>
            <person name="Wright R.J."/>
            <person name="Zaki E.A."/>
            <person name="Zhang T."/>
            <person name="Dennis E.S."/>
            <person name="Mayer K.F."/>
            <person name="Peterson D.G."/>
            <person name="Rokhsar D.S."/>
            <person name="Wang X."/>
            <person name="Schmutz J."/>
        </authorList>
    </citation>
    <scope>NUCLEOTIDE SEQUENCE [LARGE SCALE GENOMIC DNA]</scope>
</reference>
<keyword evidence="1" id="KW-1133">Transmembrane helix</keyword>
<dbReference type="Gramene" id="KJB74804">
    <property type="protein sequence ID" value="KJB74804"/>
    <property type="gene ID" value="B456_012G008700"/>
</dbReference>
<keyword evidence="1" id="KW-0472">Membrane</keyword>
<dbReference type="AlphaFoldDB" id="A0A0D2V070"/>
<dbReference type="EMBL" id="CM001751">
    <property type="protein sequence ID" value="KJB74804.1"/>
    <property type="molecule type" value="Genomic_DNA"/>
</dbReference>
<organism evidence="2 3">
    <name type="scientific">Gossypium raimondii</name>
    <name type="common">Peruvian cotton</name>
    <name type="synonym">Gossypium klotzschianum subsp. raimondii</name>
    <dbReference type="NCBI Taxonomy" id="29730"/>
    <lineage>
        <taxon>Eukaryota</taxon>
        <taxon>Viridiplantae</taxon>
        <taxon>Streptophyta</taxon>
        <taxon>Embryophyta</taxon>
        <taxon>Tracheophyta</taxon>
        <taxon>Spermatophyta</taxon>
        <taxon>Magnoliopsida</taxon>
        <taxon>eudicotyledons</taxon>
        <taxon>Gunneridae</taxon>
        <taxon>Pentapetalae</taxon>
        <taxon>rosids</taxon>
        <taxon>malvids</taxon>
        <taxon>Malvales</taxon>
        <taxon>Malvaceae</taxon>
        <taxon>Malvoideae</taxon>
        <taxon>Gossypium</taxon>
    </lineage>
</organism>
<sequence>MCKATEYVAISAPTKSFPILSIVGVRWHPPPQGPLSPNLNAISFNTHSGKATAVRTCWPNLEALFLFVPLTVFCLACIHFVNNLHTV</sequence>
<accession>A0A0D2V070</accession>
<name>A0A0D2V070_GOSRA</name>
<protein>
    <submittedName>
        <fullName evidence="2">Uncharacterized protein</fullName>
    </submittedName>
</protein>
<evidence type="ECO:0000256" key="1">
    <source>
        <dbReference type="SAM" id="Phobius"/>
    </source>
</evidence>
<evidence type="ECO:0000313" key="3">
    <source>
        <dbReference type="Proteomes" id="UP000032304"/>
    </source>
</evidence>
<gene>
    <name evidence="2" type="ORF">B456_012G008700</name>
</gene>